<dbReference type="EMBL" id="CAJOBC010108763">
    <property type="protein sequence ID" value="CAF4515897.1"/>
    <property type="molecule type" value="Genomic_DNA"/>
</dbReference>
<organism evidence="1 3">
    <name type="scientific">Didymodactylos carnosus</name>
    <dbReference type="NCBI Taxonomy" id="1234261"/>
    <lineage>
        <taxon>Eukaryota</taxon>
        <taxon>Metazoa</taxon>
        <taxon>Spiralia</taxon>
        <taxon>Gnathifera</taxon>
        <taxon>Rotifera</taxon>
        <taxon>Eurotatoria</taxon>
        <taxon>Bdelloidea</taxon>
        <taxon>Philodinida</taxon>
        <taxon>Philodinidae</taxon>
        <taxon>Didymodactylos</taxon>
    </lineage>
</organism>
<evidence type="ECO:0000313" key="2">
    <source>
        <dbReference type="EMBL" id="CAF4515897.1"/>
    </source>
</evidence>
<gene>
    <name evidence="1" type="ORF">GPM918_LOCUS43895</name>
    <name evidence="2" type="ORF">SRO942_LOCUS45535</name>
</gene>
<accession>A0A816CI71</accession>
<sequence length="108" mass="12687">MMNDTSVTLSTIKLVQLGFNSGEYRYIRCLLLLIPKIRILHINEQLLLNIKDQLLSDHQLRQSRCNKVKQLTMFRHDQNDVINNVNIDKIKVIFPNAIIIKEEKSRNT</sequence>
<dbReference type="EMBL" id="CAJNOQ010041435">
    <property type="protein sequence ID" value="CAF1623698.1"/>
    <property type="molecule type" value="Genomic_DNA"/>
</dbReference>
<dbReference type="AlphaFoldDB" id="A0A816CI71"/>
<reference evidence="1" key="1">
    <citation type="submission" date="2021-02" db="EMBL/GenBank/DDBJ databases">
        <authorList>
            <person name="Nowell W R."/>
        </authorList>
    </citation>
    <scope>NUCLEOTIDE SEQUENCE</scope>
</reference>
<comment type="caution">
    <text evidence="1">The sequence shown here is derived from an EMBL/GenBank/DDBJ whole genome shotgun (WGS) entry which is preliminary data.</text>
</comment>
<protein>
    <submittedName>
        <fullName evidence="1">Uncharacterized protein</fullName>
    </submittedName>
</protein>
<name>A0A816CI71_9BILA</name>
<proteinExistence type="predicted"/>
<evidence type="ECO:0000313" key="1">
    <source>
        <dbReference type="EMBL" id="CAF1623698.1"/>
    </source>
</evidence>
<dbReference type="Proteomes" id="UP000663829">
    <property type="component" value="Unassembled WGS sequence"/>
</dbReference>
<evidence type="ECO:0000313" key="3">
    <source>
        <dbReference type="Proteomes" id="UP000663829"/>
    </source>
</evidence>
<keyword evidence="3" id="KW-1185">Reference proteome</keyword>
<dbReference type="Proteomes" id="UP000681722">
    <property type="component" value="Unassembled WGS sequence"/>
</dbReference>